<keyword evidence="4 5" id="KW-0472">Membrane</keyword>
<keyword evidence="3 5" id="KW-1133">Transmembrane helix</keyword>
<reference evidence="6" key="1">
    <citation type="submission" date="2023-04" db="EMBL/GenBank/DDBJ databases">
        <title>Ambrosiozyma monospora NBRC 1965.</title>
        <authorList>
            <person name="Ichikawa N."/>
            <person name="Sato H."/>
            <person name="Tonouchi N."/>
        </authorList>
    </citation>
    <scope>NUCLEOTIDE SEQUENCE</scope>
    <source>
        <strain evidence="6">NBRC 1965</strain>
    </source>
</reference>
<keyword evidence="7" id="KW-1185">Reference proteome</keyword>
<keyword evidence="2 5" id="KW-0812">Transmembrane</keyword>
<evidence type="ECO:0000256" key="2">
    <source>
        <dbReference type="ARBA" id="ARBA00022692"/>
    </source>
</evidence>
<feature type="transmembrane region" description="Helical" evidence="5">
    <location>
        <begin position="12"/>
        <end position="30"/>
    </location>
</feature>
<sequence length="469" mass="54345">MTDDILNSLNNLIPLFFAQICVFYNMVIMAKHLLYSFYTPGIATTTTTTSVPQISSPVPAIPAAIPAAATTTTTTTTPSFIPTTENEGTRHEYYKQRRRKKRWWVVLCLLHYVHAFSTVLDLIFLGLNFFMVDKHTRSFNNWVNLGMTVTSSYSYLHLLLIYVLFVIFKSSFAFKWKNMLQIALIFFLIVISISLNIVWLVEMDQDLKWILPIFLFTFTAILTLIYELLDNIEEFDHQVETKGIVGREIFFNVDEHERDRFCNRHVQDGENRLYRLNYDDQGSSASGRDISRVYNVYGKRHQLYSDFHYTEEDYEEEYDYDNSGIDHDDECSSECCCGSENYSEDDSFSVDMEESQSYNQIENHNNYTTENSPDLENQLGRTTHVVGGADNNNGNDLEFNFFNDQTQQQQRHQLSNMTSLSQHVEPIGTTSNHLISPQSVSLSLSPPYPLNLGSWVIIKSNQYNRQHHM</sequence>
<evidence type="ECO:0000256" key="5">
    <source>
        <dbReference type="SAM" id="Phobius"/>
    </source>
</evidence>
<feature type="transmembrane region" description="Helical" evidence="5">
    <location>
        <begin position="103"/>
        <end position="132"/>
    </location>
</feature>
<evidence type="ECO:0000313" key="6">
    <source>
        <dbReference type="EMBL" id="GMG60073.1"/>
    </source>
</evidence>
<dbReference type="Proteomes" id="UP001165063">
    <property type="component" value="Unassembled WGS sequence"/>
</dbReference>
<evidence type="ECO:0000256" key="1">
    <source>
        <dbReference type="ARBA" id="ARBA00004141"/>
    </source>
</evidence>
<evidence type="ECO:0000256" key="4">
    <source>
        <dbReference type="ARBA" id="ARBA00023136"/>
    </source>
</evidence>
<feature type="transmembrane region" description="Helical" evidence="5">
    <location>
        <begin position="207"/>
        <end position="229"/>
    </location>
</feature>
<comment type="caution">
    <text evidence="6">The sequence shown here is derived from an EMBL/GenBank/DDBJ whole genome shotgun (WGS) entry which is preliminary data.</text>
</comment>
<accession>A0A9W6Z5H4</accession>
<dbReference type="EMBL" id="BSXU01008267">
    <property type="protein sequence ID" value="GMG60073.1"/>
    <property type="molecule type" value="Genomic_DNA"/>
</dbReference>
<dbReference type="AlphaFoldDB" id="A0A9W6Z5H4"/>
<feature type="transmembrane region" description="Helical" evidence="5">
    <location>
        <begin position="180"/>
        <end position="201"/>
    </location>
</feature>
<feature type="transmembrane region" description="Helical" evidence="5">
    <location>
        <begin position="152"/>
        <end position="168"/>
    </location>
</feature>
<name>A0A9W6Z5H4_AMBMO</name>
<comment type="subcellular location">
    <subcellularLocation>
        <location evidence="1">Membrane</location>
        <topology evidence="1">Multi-pass membrane protein</topology>
    </subcellularLocation>
</comment>
<gene>
    <name evidence="6" type="ORF">Amon01_000872200</name>
</gene>
<evidence type="ECO:0000313" key="7">
    <source>
        <dbReference type="Proteomes" id="UP001165063"/>
    </source>
</evidence>
<protein>
    <submittedName>
        <fullName evidence="6">Unnamed protein product</fullName>
    </submittedName>
</protein>
<organism evidence="6 7">
    <name type="scientific">Ambrosiozyma monospora</name>
    <name type="common">Yeast</name>
    <name type="synonym">Endomycopsis monosporus</name>
    <dbReference type="NCBI Taxonomy" id="43982"/>
    <lineage>
        <taxon>Eukaryota</taxon>
        <taxon>Fungi</taxon>
        <taxon>Dikarya</taxon>
        <taxon>Ascomycota</taxon>
        <taxon>Saccharomycotina</taxon>
        <taxon>Pichiomycetes</taxon>
        <taxon>Pichiales</taxon>
        <taxon>Pichiaceae</taxon>
        <taxon>Ambrosiozyma</taxon>
    </lineage>
</organism>
<dbReference type="Pfam" id="PF08733">
    <property type="entry name" value="PalH"/>
    <property type="match status" value="1"/>
</dbReference>
<dbReference type="GO" id="GO:0016020">
    <property type="term" value="C:membrane"/>
    <property type="evidence" value="ECO:0007669"/>
    <property type="project" value="UniProtKB-SubCell"/>
</dbReference>
<dbReference type="InterPro" id="IPR014844">
    <property type="entry name" value="PalH"/>
</dbReference>
<proteinExistence type="predicted"/>
<evidence type="ECO:0000256" key="3">
    <source>
        <dbReference type="ARBA" id="ARBA00022989"/>
    </source>
</evidence>